<protein>
    <submittedName>
        <fullName evidence="4">Mandelate racemase/muconate lactonizing enzyme family protein</fullName>
    </submittedName>
</protein>
<sequence length="408" mass="45881">MKITQIETIRLEEFPNICFVQVHTDQGHIGLGETYFAAEAVEAWIHESGAPVLLGEDPLAIERHWQAMVGFIGSRSTGVENRGRSALDIALWDIFGQVTKQPIYQLLGGKCREKIKAYNTCAGYHYTRKRPKHASLPVDNWGVGDAQGPYEDLDGFLYHAGDLAESLVEEGFMGMKIWPFDLYAEATKGRYISPADLNKALEPFRQIRERVGNKIEIMVELHSLWDLPTAKQIAQALEEFEPFWYEDPINMDNLDALQEFARSTRVRTAASETLGTRWAFRDILERNAAGVIIYDPTFTGGISEGKRIATLAETYEVPVTPHDCVGPVSFAVDVHLTINAPNAFVQECVRAFYSGWYKELVTEVPLVKDGYVYPLEGPGLGTALRPEVFDREDMSKRVSRYQKPIVSA</sequence>
<name>A0A9X2DPW0_9BACI</name>
<dbReference type="Gene3D" id="3.30.390.10">
    <property type="entry name" value="Enolase-like, N-terminal domain"/>
    <property type="match status" value="1"/>
</dbReference>
<dbReference type="CDD" id="cd03316">
    <property type="entry name" value="MR_like"/>
    <property type="match status" value="1"/>
</dbReference>
<keyword evidence="1" id="KW-0479">Metal-binding</keyword>
<comment type="caution">
    <text evidence="4">The sequence shown here is derived from an EMBL/GenBank/DDBJ whole genome shotgun (WGS) entry which is preliminary data.</text>
</comment>
<dbReference type="Pfam" id="PF02746">
    <property type="entry name" value="MR_MLE_N"/>
    <property type="match status" value="1"/>
</dbReference>
<keyword evidence="5" id="KW-1185">Reference proteome</keyword>
<dbReference type="InterPro" id="IPR036849">
    <property type="entry name" value="Enolase-like_C_sf"/>
</dbReference>
<proteinExistence type="predicted"/>
<evidence type="ECO:0000313" key="5">
    <source>
        <dbReference type="Proteomes" id="UP001139179"/>
    </source>
</evidence>
<evidence type="ECO:0000259" key="3">
    <source>
        <dbReference type="SMART" id="SM00922"/>
    </source>
</evidence>
<dbReference type="SFLD" id="SFLDS00001">
    <property type="entry name" value="Enolase"/>
    <property type="match status" value="1"/>
</dbReference>
<keyword evidence="2" id="KW-0456">Lyase</keyword>
<dbReference type="RefSeq" id="WP_251223661.1">
    <property type="nucleotide sequence ID" value="NZ_JAMBOL010000010.1"/>
</dbReference>
<evidence type="ECO:0000256" key="2">
    <source>
        <dbReference type="ARBA" id="ARBA00023239"/>
    </source>
</evidence>
<feature type="domain" description="Mandelate racemase/muconate lactonizing enzyme C-terminal" evidence="3">
    <location>
        <begin position="160"/>
        <end position="267"/>
    </location>
</feature>
<dbReference type="PANTHER" id="PTHR48080:SF2">
    <property type="entry name" value="D-GALACTONATE DEHYDRATASE"/>
    <property type="match status" value="1"/>
</dbReference>
<dbReference type="GO" id="GO:0016829">
    <property type="term" value="F:lyase activity"/>
    <property type="evidence" value="ECO:0007669"/>
    <property type="project" value="UniProtKB-KW"/>
</dbReference>
<dbReference type="InterPro" id="IPR029065">
    <property type="entry name" value="Enolase_C-like"/>
</dbReference>
<dbReference type="InterPro" id="IPR029017">
    <property type="entry name" value="Enolase-like_N"/>
</dbReference>
<organism evidence="4 5">
    <name type="scientific">Halalkalibacter oceani</name>
    <dbReference type="NCBI Taxonomy" id="1653776"/>
    <lineage>
        <taxon>Bacteria</taxon>
        <taxon>Bacillati</taxon>
        <taxon>Bacillota</taxon>
        <taxon>Bacilli</taxon>
        <taxon>Bacillales</taxon>
        <taxon>Bacillaceae</taxon>
        <taxon>Halalkalibacter</taxon>
    </lineage>
</organism>
<dbReference type="InterPro" id="IPR013341">
    <property type="entry name" value="Mandelate_racemase_N_dom"/>
</dbReference>
<accession>A0A9X2DPW0</accession>
<dbReference type="SUPFAM" id="SSF54826">
    <property type="entry name" value="Enolase N-terminal domain-like"/>
    <property type="match status" value="1"/>
</dbReference>
<dbReference type="EMBL" id="JAMBOL010000010">
    <property type="protein sequence ID" value="MCM3714894.1"/>
    <property type="molecule type" value="Genomic_DNA"/>
</dbReference>
<dbReference type="Pfam" id="PF13378">
    <property type="entry name" value="MR_MLE_C"/>
    <property type="match status" value="1"/>
</dbReference>
<reference evidence="4" key="1">
    <citation type="submission" date="2022-05" db="EMBL/GenBank/DDBJ databases">
        <title>Comparative Genomics of Spacecraft Associated Microbes.</title>
        <authorList>
            <person name="Tran M.T."/>
            <person name="Wright A."/>
            <person name="Seuylemezian A."/>
            <person name="Eisen J."/>
            <person name="Coil D."/>
        </authorList>
    </citation>
    <scope>NUCLEOTIDE SEQUENCE</scope>
    <source>
        <strain evidence="4">214.1.1</strain>
    </source>
</reference>
<dbReference type="Proteomes" id="UP001139179">
    <property type="component" value="Unassembled WGS sequence"/>
</dbReference>
<dbReference type="InterPro" id="IPR034593">
    <property type="entry name" value="DgoD-like"/>
</dbReference>
<dbReference type="SFLD" id="SFLDG00179">
    <property type="entry name" value="mandelate_racemase"/>
    <property type="match status" value="1"/>
</dbReference>
<evidence type="ECO:0000256" key="1">
    <source>
        <dbReference type="ARBA" id="ARBA00022723"/>
    </source>
</evidence>
<dbReference type="SMART" id="SM00922">
    <property type="entry name" value="MR_MLE"/>
    <property type="match status" value="1"/>
</dbReference>
<dbReference type="InterPro" id="IPR013342">
    <property type="entry name" value="Mandelate_racemase_C"/>
</dbReference>
<dbReference type="GO" id="GO:0046872">
    <property type="term" value="F:metal ion binding"/>
    <property type="evidence" value="ECO:0007669"/>
    <property type="project" value="UniProtKB-KW"/>
</dbReference>
<dbReference type="Gene3D" id="3.20.20.120">
    <property type="entry name" value="Enolase-like C-terminal domain"/>
    <property type="match status" value="1"/>
</dbReference>
<dbReference type="AlphaFoldDB" id="A0A9X2DPW0"/>
<gene>
    <name evidence="4" type="ORF">M3202_12470</name>
</gene>
<dbReference type="PANTHER" id="PTHR48080">
    <property type="entry name" value="D-GALACTONATE DEHYDRATASE-RELATED"/>
    <property type="match status" value="1"/>
</dbReference>
<dbReference type="SUPFAM" id="SSF51604">
    <property type="entry name" value="Enolase C-terminal domain-like"/>
    <property type="match status" value="1"/>
</dbReference>
<evidence type="ECO:0000313" key="4">
    <source>
        <dbReference type="EMBL" id="MCM3714894.1"/>
    </source>
</evidence>